<dbReference type="Pfam" id="PF04542">
    <property type="entry name" value="Sigma70_r2"/>
    <property type="match status" value="1"/>
</dbReference>
<feature type="domain" description="RNA polymerase sigma-70 region 2" evidence="6">
    <location>
        <begin position="27"/>
        <end position="84"/>
    </location>
</feature>
<keyword evidence="4" id="KW-0804">Transcription</keyword>
<dbReference type="Pfam" id="PF08281">
    <property type="entry name" value="Sigma70_r4_2"/>
    <property type="match status" value="1"/>
</dbReference>
<keyword evidence="3" id="KW-0731">Sigma factor</keyword>
<dbReference type="RefSeq" id="WP_226028923.1">
    <property type="nucleotide sequence ID" value="NZ_BAABIV010000003.1"/>
</dbReference>
<evidence type="ECO:0000259" key="7">
    <source>
        <dbReference type="Pfam" id="PF08281"/>
    </source>
</evidence>
<dbReference type="PANTHER" id="PTHR47756">
    <property type="entry name" value="BLL6612 PROTEIN-RELATED"/>
    <property type="match status" value="1"/>
</dbReference>
<accession>A0ABP9HRH9</accession>
<keyword evidence="10" id="KW-1185">Reference proteome</keyword>
<evidence type="ECO:0000256" key="3">
    <source>
        <dbReference type="ARBA" id="ARBA00023082"/>
    </source>
</evidence>
<dbReference type="EMBL" id="BAABIV010000003">
    <property type="protein sequence ID" value="GAA4976369.1"/>
    <property type="molecule type" value="Genomic_DNA"/>
</dbReference>
<feature type="chain" id="PRO_5047439055" evidence="5">
    <location>
        <begin position="21"/>
        <end position="416"/>
    </location>
</feature>
<keyword evidence="5" id="KW-0732">Signal</keyword>
<dbReference type="SUPFAM" id="SSF88659">
    <property type="entry name" value="Sigma3 and sigma4 domains of RNA polymerase sigma factors"/>
    <property type="match status" value="1"/>
</dbReference>
<keyword evidence="2" id="KW-0805">Transcription regulation</keyword>
<dbReference type="InterPro" id="IPR013249">
    <property type="entry name" value="RNA_pol_sigma70_r4_t2"/>
</dbReference>
<dbReference type="InterPro" id="IPR007627">
    <property type="entry name" value="RNA_pol_sigma70_r2"/>
</dbReference>
<dbReference type="InterPro" id="IPR013325">
    <property type="entry name" value="RNA_pol_sigma_r2"/>
</dbReference>
<proteinExistence type="inferred from homology"/>
<gene>
    <name evidence="9" type="ORF">GCM10023257_11750</name>
</gene>
<comment type="caution">
    <text evidence="9">The sequence shown here is derived from an EMBL/GenBank/DDBJ whole genome shotgun (WGS) entry which is preliminary data.</text>
</comment>
<dbReference type="SUPFAM" id="SSF88946">
    <property type="entry name" value="Sigma2 domain of RNA polymerase sigma factors"/>
    <property type="match status" value="1"/>
</dbReference>
<evidence type="ECO:0000256" key="2">
    <source>
        <dbReference type="ARBA" id="ARBA00023015"/>
    </source>
</evidence>
<dbReference type="NCBIfam" id="TIGR02937">
    <property type="entry name" value="sigma70-ECF"/>
    <property type="match status" value="1"/>
</dbReference>
<name>A0ABP9HRH9_9ACTN</name>
<evidence type="ECO:0000256" key="4">
    <source>
        <dbReference type="ARBA" id="ARBA00023163"/>
    </source>
</evidence>
<feature type="signal peptide" evidence="5">
    <location>
        <begin position="1"/>
        <end position="20"/>
    </location>
</feature>
<evidence type="ECO:0000259" key="8">
    <source>
        <dbReference type="Pfam" id="PF20239"/>
    </source>
</evidence>
<evidence type="ECO:0000313" key="9">
    <source>
        <dbReference type="EMBL" id="GAA4976369.1"/>
    </source>
</evidence>
<dbReference type="Gene3D" id="1.10.1740.10">
    <property type="match status" value="1"/>
</dbReference>
<comment type="similarity">
    <text evidence="1">Belongs to the sigma-70 factor family. ECF subfamily.</text>
</comment>
<dbReference type="Proteomes" id="UP001500610">
    <property type="component" value="Unassembled WGS sequence"/>
</dbReference>
<dbReference type="InterPro" id="IPR014284">
    <property type="entry name" value="RNA_pol_sigma-70_dom"/>
</dbReference>
<dbReference type="InterPro" id="IPR013324">
    <property type="entry name" value="RNA_pol_sigma_r3/r4-like"/>
</dbReference>
<evidence type="ECO:0000259" key="6">
    <source>
        <dbReference type="Pfam" id="PF04542"/>
    </source>
</evidence>
<protein>
    <submittedName>
        <fullName evidence="9">Sigma-70 family RNA polymerase sigma factor</fullName>
    </submittedName>
</protein>
<reference evidence="10" key="1">
    <citation type="journal article" date="2019" name="Int. J. Syst. Evol. Microbiol.">
        <title>The Global Catalogue of Microorganisms (GCM) 10K type strain sequencing project: providing services to taxonomists for standard genome sequencing and annotation.</title>
        <authorList>
            <consortium name="The Broad Institute Genomics Platform"/>
            <consortium name="The Broad Institute Genome Sequencing Center for Infectious Disease"/>
            <person name="Wu L."/>
            <person name="Ma J."/>
        </authorList>
    </citation>
    <scope>NUCLEOTIDE SEQUENCE [LARGE SCALE GENOMIC DNA]</scope>
    <source>
        <strain evidence="10">JCM 17657</strain>
    </source>
</reference>
<dbReference type="Pfam" id="PF20239">
    <property type="entry name" value="DUF6596"/>
    <property type="match status" value="1"/>
</dbReference>
<evidence type="ECO:0000313" key="10">
    <source>
        <dbReference type="Proteomes" id="UP001500610"/>
    </source>
</evidence>
<feature type="domain" description="RNA polymerase sigma factor 70 region 4 type 2" evidence="7">
    <location>
        <begin position="113"/>
        <end position="164"/>
    </location>
</feature>
<feature type="domain" description="DUF6596" evidence="8">
    <location>
        <begin position="182"/>
        <end position="276"/>
    </location>
</feature>
<sequence>MTAATAATAKVAAAAASAVAAERASMVATLIRLTGDWELAEDCVQDAVEKALRHWPEAGLPRSPAAWLTTTARNRALDVLRRRRTEQAKLAERALLDETAQTAADYDDRLSLIFTCCHPALPLDGRVALTLKTVAGLSTAQVADAFLVSESTMSQRLLRTKRKISHAAIPYRVPPAELLAERTDGVLAVLYLVFNAGYGQLERLLADEALRLVRLLVDLMPSADEARGLLALILFQQARRATRFDAAGDLVSMEEQDRARWDPVLTAEAHRELRRATRSGRPPGPYWLQARIAACHASAPSAQATPWHAIVPLYDALLAAQPSPVAALNRAVAVGFRDGFAAGLDALDALDADVLAGYHLLPAARADFLRRVGRTDAARAAYEDALQLVGEDTPEARFLRRRLASLPVSSGAVRLS</sequence>
<organism evidence="9 10">
    <name type="scientific">Streptomyces hyderabadensis</name>
    <dbReference type="NCBI Taxonomy" id="598549"/>
    <lineage>
        <taxon>Bacteria</taxon>
        <taxon>Bacillati</taxon>
        <taxon>Actinomycetota</taxon>
        <taxon>Actinomycetes</taxon>
        <taxon>Kitasatosporales</taxon>
        <taxon>Streptomycetaceae</taxon>
        <taxon>Streptomyces</taxon>
    </lineage>
</organism>
<dbReference type="InterPro" id="IPR046531">
    <property type="entry name" value="DUF6596"/>
</dbReference>
<evidence type="ECO:0000256" key="5">
    <source>
        <dbReference type="SAM" id="SignalP"/>
    </source>
</evidence>
<evidence type="ECO:0000256" key="1">
    <source>
        <dbReference type="ARBA" id="ARBA00010641"/>
    </source>
</evidence>
<dbReference type="PANTHER" id="PTHR47756:SF2">
    <property type="entry name" value="BLL6612 PROTEIN"/>
    <property type="match status" value="1"/>
</dbReference>